<dbReference type="RefSeq" id="WP_338602835.1">
    <property type="nucleotide sequence ID" value="NZ_CP146016.1"/>
</dbReference>
<evidence type="ECO:0000259" key="2">
    <source>
        <dbReference type="Pfam" id="PF03787"/>
    </source>
</evidence>
<dbReference type="CDD" id="cd09726">
    <property type="entry name" value="RAMP_I_III"/>
    <property type="match status" value="1"/>
</dbReference>
<evidence type="ECO:0000313" key="4">
    <source>
        <dbReference type="Proteomes" id="UP001432202"/>
    </source>
</evidence>
<evidence type="ECO:0000256" key="1">
    <source>
        <dbReference type="ARBA" id="ARBA00023118"/>
    </source>
</evidence>
<dbReference type="InterPro" id="IPR017005">
    <property type="entry name" value="UCP032748"/>
</dbReference>
<dbReference type="Proteomes" id="UP001432202">
    <property type="component" value="Chromosome"/>
</dbReference>
<dbReference type="PIRSF" id="PIRSF032748">
    <property type="entry name" value="UCP032748"/>
    <property type="match status" value="1"/>
</dbReference>
<gene>
    <name evidence="3" type="ORF">V6M85_03030</name>
</gene>
<dbReference type="InterPro" id="IPR005537">
    <property type="entry name" value="RAMP_III_fam"/>
</dbReference>
<name>A0AAX4L2I2_9CREN</name>
<feature type="domain" description="CRISPR type III-associated protein" evidence="2">
    <location>
        <begin position="12"/>
        <end position="170"/>
    </location>
</feature>
<dbReference type="EMBL" id="CP146016">
    <property type="protein sequence ID" value="WWQ61072.1"/>
    <property type="molecule type" value="Genomic_DNA"/>
</dbReference>
<dbReference type="GeneID" id="89335708"/>
<accession>A0AAX4L2I2</accession>
<keyword evidence="1" id="KW-0051">Antiviral defense</keyword>
<sequence>MTYLTINVSIRNLTSLTVGGGSTIGSADIPLNVFGVPPSSLKGAMRTAIHNLLPPGFSSCGEIEPSNIKMKHNTKPCDVCSLFGYPDSKDGGCFTIVSNTDISKINKFLITRVSIDDKTQKAKRGSLFTQEVIPPNTELNFTIYYNQICGERLLKLLLYSLLALRYWRLGRNAMIDVKVNNNICVKVKCDSEMNSILSSLSSFLW</sequence>
<dbReference type="Pfam" id="PF03787">
    <property type="entry name" value="RAMPs"/>
    <property type="match status" value="1"/>
</dbReference>
<organism evidence="3 4">
    <name type="scientific">Sulfolobus tengchongensis</name>
    <dbReference type="NCBI Taxonomy" id="207809"/>
    <lineage>
        <taxon>Archaea</taxon>
        <taxon>Thermoproteota</taxon>
        <taxon>Thermoprotei</taxon>
        <taxon>Sulfolobales</taxon>
        <taxon>Sulfolobaceae</taxon>
        <taxon>Sulfolobus</taxon>
    </lineage>
</organism>
<evidence type="ECO:0000313" key="3">
    <source>
        <dbReference type="EMBL" id="WWQ61072.1"/>
    </source>
</evidence>
<dbReference type="GO" id="GO:0051607">
    <property type="term" value="P:defense response to virus"/>
    <property type="evidence" value="ECO:0007669"/>
    <property type="project" value="UniProtKB-KW"/>
</dbReference>
<protein>
    <submittedName>
        <fullName evidence="3">RAMP superfamily CRISPR-associated protein</fullName>
    </submittedName>
</protein>
<dbReference type="AlphaFoldDB" id="A0AAX4L2I2"/>
<keyword evidence="4" id="KW-1185">Reference proteome</keyword>
<proteinExistence type="predicted"/>
<reference evidence="3 4" key="1">
    <citation type="submission" date="2024-02" db="EMBL/GenBank/DDBJ databases">
        <title>STSV induces naive adaptation in Sulfolobus.</title>
        <authorList>
            <person name="Xiang X."/>
            <person name="Song M."/>
        </authorList>
    </citation>
    <scope>NUCLEOTIDE SEQUENCE [LARGE SCALE GENOMIC DNA]</scope>
    <source>
        <strain evidence="3 4">RT2</strain>
    </source>
</reference>